<organism evidence="3 5">
    <name type="scientific">Didymodactylos carnosus</name>
    <dbReference type="NCBI Taxonomy" id="1234261"/>
    <lineage>
        <taxon>Eukaryota</taxon>
        <taxon>Metazoa</taxon>
        <taxon>Spiralia</taxon>
        <taxon>Gnathifera</taxon>
        <taxon>Rotifera</taxon>
        <taxon>Eurotatoria</taxon>
        <taxon>Bdelloidea</taxon>
        <taxon>Philodinida</taxon>
        <taxon>Philodinidae</taxon>
        <taxon>Didymodactylos</taxon>
    </lineage>
</organism>
<feature type="region of interest" description="Disordered" evidence="1">
    <location>
        <begin position="222"/>
        <end position="257"/>
    </location>
</feature>
<dbReference type="InterPro" id="IPR029052">
    <property type="entry name" value="Metallo-depent_PP-like"/>
</dbReference>
<name>A0A8S2FZS7_9BILA</name>
<protein>
    <recommendedName>
        <fullName evidence="2">Serine/threonine specific protein phosphatases domain-containing protein</fullName>
    </recommendedName>
</protein>
<proteinExistence type="predicted"/>
<dbReference type="PANTHER" id="PTHR45673">
    <property type="entry name" value="SERINE/THREONINE-PROTEIN PHOSPHATASE 2B CATALYTIC SUBUNIT 1-RELATED"/>
    <property type="match status" value="1"/>
</dbReference>
<sequence length="257" mass="29532">MPYERVVRVVQIDRFQEPPSYGPMCDLLWSDPIENYDSNDEENFSSNTARGCSYFYTFKAVNDFLQRNALITIIRAHEAQDLGYRMYRKQTGSDFPSLMTIFSAPNYCDVYQNKAAILQYDKNNVMNIKQFKHSEHPYWLPNFMDVFQWSLPFICEKVTELLISKMAIVYSSLREKHENVLNLKGIAPPVDGEGEAEKLLKQHLPPKIPFSTAKILDRVNERMPPPVSTSVEENKQPVAITQQGNAKKIANPTVDNG</sequence>
<dbReference type="Proteomes" id="UP000677228">
    <property type="component" value="Unassembled WGS sequence"/>
</dbReference>
<evidence type="ECO:0000313" key="4">
    <source>
        <dbReference type="EMBL" id="CAF4393278.1"/>
    </source>
</evidence>
<dbReference type="GO" id="GO:0097720">
    <property type="term" value="P:calcineurin-mediated signaling"/>
    <property type="evidence" value="ECO:0007669"/>
    <property type="project" value="InterPro"/>
</dbReference>
<gene>
    <name evidence="3" type="ORF">OVA965_LOCUS41482</name>
    <name evidence="4" type="ORF">TMI583_LOCUS43144</name>
</gene>
<evidence type="ECO:0000313" key="5">
    <source>
        <dbReference type="Proteomes" id="UP000677228"/>
    </source>
</evidence>
<dbReference type="EMBL" id="CAJOBA010071289">
    <property type="protein sequence ID" value="CAF4393278.1"/>
    <property type="molecule type" value="Genomic_DNA"/>
</dbReference>
<reference evidence="3" key="1">
    <citation type="submission" date="2021-02" db="EMBL/GenBank/DDBJ databases">
        <authorList>
            <person name="Nowell W R."/>
        </authorList>
    </citation>
    <scope>NUCLEOTIDE SEQUENCE</scope>
</reference>
<dbReference type="Gene3D" id="3.60.21.10">
    <property type="match status" value="1"/>
</dbReference>
<evidence type="ECO:0000256" key="1">
    <source>
        <dbReference type="SAM" id="MobiDB-lite"/>
    </source>
</evidence>
<dbReference type="Proteomes" id="UP000682733">
    <property type="component" value="Unassembled WGS sequence"/>
</dbReference>
<dbReference type="SMART" id="SM00156">
    <property type="entry name" value="PP2Ac"/>
    <property type="match status" value="1"/>
</dbReference>
<evidence type="ECO:0000259" key="2">
    <source>
        <dbReference type="SMART" id="SM00156"/>
    </source>
</evidence>
<accession>A0A8S2FZS7</accession>
<feature type="domain" description="Serine/threonine specific protein phosphatases" evidence="2">
    <location>
        <begin position="1"/>
        <end position="135"/>
    </location>
</feature>
<dbReference type="GO" id="GO:0033192">
    <property type="term" value="F:calmodulin-dependent protein phosphatase activity"/>
    <property type="evidence" value="ECO:0007669"/>
    <property type="project" value="InterPro"/>
</dbReference>
<comment type="caution">
    <text evidence="3">The sequence shown here is derived from an EMBL/GenBank/DDBJ whole genome shotgun (WGS) entry which is preliminary data.</text>
</comment>
<dbReference type="InterPro" id="IPR043360">
    <property type="entry name" value="PP2B"/>
</dbReference>
<dbReference type="SUPFAM" id="SSF56300">
    <property type="entry name" value="Metallo-dependent phosphatases"/>
    <property type="match status" value="1"/>
</dbReference>
<dbReference type="InterPro" id="IPR006186">
    <property type="entry name" value="Ser/Thr-sp_prot-phosphatase"/>
</dbReference>
<dbReference type="EMBL" id="CAJNOK010047898">
    <property type="protein sequence ID" value="CAF1589811.1"/>
    <property type="molecule type" value="Genomic_DNA"/>
</dbReference>
<dbReference type="AlphaFoldDB" id="A0A8S2FZS7"/>
<evidence type="ECO:0000313" key="3">
    <source>
        <dbReference type="EMBL" id="CAF1589811.1"/>
    </source>
</evidence>
<dbReference type="PRINTS" id="PR00114">
    <property type="entry name" value="STPHPHTASE"/>
</dbReference>